<name>A0A6A4I710_9AGAR</name>
<sequence length="176" mass="19706">MLYFWVGRNPRSSSPEYAWVPLGDSPSAEDGFDNGNQNGKTSEVKLEMAEEVDWLASDPGSNSSHEEIIHLISSPTRRNTMDADSMQAVFLLLRITDGIRILPLTLTTTEIRTHLPPSATNSDLHVDFLSSLSPPPQNLDELSPWPASRLRVHQLQSDVVLDTYMLFNTVEGMQRK</sequence>
<accession>A0A6A4I710</accession>
<evidence type="ECO:0000313" key="2">
    <source>
        <dbReference type="Proteomes" id="UP000799118"/>
    </source>
</evidence>
<dbReference type="EMBL" id="ML769403">
    <property type="protein sequence ID" value="KAE9406301.1"/>
    <property type="molecule type" value="Genomic_DNA"/>
</dbReference>
<organism evidence="1 2">
    <name type="scientific">Gymnopus androsaceus JB14</name>
    <dbReference type="NCBI Taxonomy" id="1447944"/>
    <lineage>
        <taxon>Eukaryota</taxon>
        <taxon>Fungi</taxon>
        <taxon>Dikarya</taxon>
        <taxon>Basidiomycota</taxon>
        <taxon>Agaricomycotina</taxon>
        <taxon>Agaricomycetes</taxon>
        <taxon>Agaricomycetidae</taxon>
        <taxon>Agaricales</taxon>
        <taxon>Marasmiineae</taxon>
        <taxon>Omphalotaceae</taxon>
        <taxon>Gymnopus</taxon>
    </lineage>
</organism>
<dbReference type="AlphaFoldDB" id="A0A6A4I710"/>
<evidence type="ECO:0000313" key="1">
    <source>
        <dbReference type="EMBL" id="KAE9406301.1"/>
    </source>
</evidence>
<protein>
    <submittedName>
        <fullName evidence="1">Uncharacterized protein</fullName>
    </submittedName>
</protein>
<gene>
    <name evidence="1" type="ORF">BT96DRAFT_987731</name>
</gene>
<dbReference type="Proteomes" id="UP000799118">
    <property type="component" value="Unassembled WGS sequence"/>
</dbReference>
<keyword evidence="2" id="KW-1185">Reference proteome</keyword>
<reference evidence="1" key="1">
    <citation type="journal article" date="2019" name="Environ. Microbiol.">
        <title>Fungal ecological strategies reflected in gene transcription - a case study of two litter decomposers.</title>
        <authorList>
            <person name="Barbi F."/>
            <person name="Kohler A."/>
            <person name="Barry K."/>
            <person name="Baskaran P."/>
            <person name="Daum C."/>
            <person name="Fauchery L."/>
            <person name="Ihrmark K."/>
            <person name="Kuo A."/>
            <person name="LaButti K."/>
            <person name="Lipzen A."/>
            <person name="Morin E."/>
            <person name="Grigoriev I.V."/>
            <person name="Henrissat B."/>
            <person name="Lindahl B."/>
            <person name="Martin F."/>
        </authorList>
    </citation>
    <scope>NUCLEOTIDE SEQUENCE</scope>
    <source>
        <strain evidence="1">JB14</strain>
    </source>
</reference>
<proteinExistence type="predicted"/>